<evidence type="ECO:0000313" key="2">
    <source>
        <dbReference type="Proteomes" id="UP000574390"/>
    </source>
</evidence>
<name>A0A7J6QC54_PEROL</name>
<reference evidence="1 2" key="1">
    <citation type="submission" date="2020-04" db="EMBL/GenBank/DDBJ databases">
        <title>Perkinsus olseni comparative genomics.</title>
        <authorList>
            <person name="Bogema D.R."/>
        </authorList>
    </citation>
    <scope>NUCLEOTIDE SEQUENCE [LARGE SCALE GENOMIC DNA]</scope>
    <source>
        <strain evidence="1">ATCC PRA-205</strain>
    </source>
</reference>
<dbReference type="Proteomes" id="UP000574390">
    <property type="component" value="Unassembled WGS sequence"/>
</dbReference>
<feature type="non-terminal residue" evidence="1">
    <location>
        <position position="1"/>
    </location>
</feature>
<evidence type="ECO:0000313" key="1">
    <source>
        <dbReference type="EMBL" id="KAF4705651.1"/>
    </source>
</evidence>
<gene>
    <name evidence="1" type="ORF">FOZ62_032045</name>
</gene>
<dbReference type="EMBL" id="JABANM010030790">
    <property type="protein sequence ID" value="KAF4705651.1"/>
    <property type="molecule type" value="Genomic_DNA"/>
</dbReference>
<sequence length="54" mass="5743">ADALLKLPTLLSDSALSTWIGLPASDVATLDSAMRALKEELSPEAFAPSWIKMV</sequence>
<proteinExistence type="predicted"/>
<protein>
    <submittedName>
        <fullName evidence="1">Uncharacterized protein</fullName>
    </submittedName>
</protein>
<dbReference type="AlphaFoldDB" id="A0A7J6QC54"/>
<accession>A0A7J6QC54</accession>
<comment type="caution">
    <text evidence="1">The sequence shown here is derived from an EMBL/GenBank/DDBJ whole genome shotgun (WGS) entry which is preliminary data.</text>
</comment>
<organism evidence="1 2">
    <name type="scientific">Perkinsus olseni</name>
    <name type="common">Perkinsus atlanticus</name>
    <dbReference type="NCBI Taxonomy" id="32597"/>
    <lineage>
        <taxon>Eukaryota</taxon>
        <taxon>Sar</taxon>
        <taxon>Alveolata</taxon>
        <taxon>Perkinsozoa</taxon>
        <taxon>Perkinsea</taxon>
        <taxon>Perkinsida</taxon>
        <taxon>Perkinsidae</taxon>
        <taxon>Perkinsus</taxon>
    </lineage>
</organism>